<organism evidence="1 2">
    <name type="scientific">Schaedlerella arabinosiphila</name>
    <dbReference type="NCBI Taxonomy" id="2044587"/>
    <lineage>
        <taxon>Bacteria</taxon>
        <taxon>Bacillati</taxon>
        <taxon>Bacillota</taxon>
        <taxon>Clostridia</taxon>
        <taxon>Lachnospirales</taxon>
        <taxon>Lachnospiraceae</taxon>
        <taxon>Schaedlerella</taxon>
    </lineage>
</organism>
<accession>A0A9X5C750</accession>
<dbReference type="RefSeq" id="WP_162205332.1">
    <property type="nucleotide sequence ID" value="NZ_VIRB01000026.1"/>
</dbReference>
<dbReference type="Proteomes" id="UP000474104">
    <property type="component" value="Unassembled WGS sequence"/>
</dbReference>
<evidence type="ECO:0000313" key="2">
    <source>
        <dbReference type="Proteomes" id="UP000474104"/>
    </source>
</evidence>
<dbReference type="SUPFAM" id="SSF52374">
    <property type="entry name" value="Nucleotidylyl transferase"/>
    <property type="match status" value="1"/>
</dbReference>
<name>A0A9X5C750_9FIRM</name>
<dbReference type="Gene3D" id="3.40.50.620">
    <property type="entry name" value="HUPs"/>
    <property type="match status" value="1"/>
</dbReference>
<dbReference type="AlphaFoldDB" id="A0A9X5C750"/>
<protein>
    <submittedName>
        <fullName evidence="1">Nicotinate-nucleotide adenylyltransferase</fullName>
    </submittedName>
</protein>
<gene>
    <name evidence="1" type="ORF">FMM80_03120</name>
</gene>
<proteinExistence type="predicted"/>
<sequence length="206" mass="24435">MVETGAAFGRFQIFTLKHMEYILAAKMRCRKLYIGITHADIVSFAATSSLDRHGVTKKDNPLTYLERHEMIQGALLDFGVRRKEFDIIPFPVTQPDLIQQYAPRDATYYLSICREWDEEKAQAVQRQWLKTEILWQRLGEDCGPTGYDVRKMVAENRDWFQYVPKTVSDYIRSRGIDQRIRELERLYSNPEWKNQKPRERERPAEQ</sequence>
<reference evidence="1 2" key="1">
    <citation type="submission" date="2019-07" db="EMBL/GenBank/DDBJ databases">
        <title>Draft genome sequences of 15 bacterial species constituting the stable defined intestinal microbiota of the GM15 gnotobiotic mouse model.</title>
        <authorList>
            <person name="Elie C."/>
            <person name="Mathieu A."/>
            <person name="Saliou A."/>
            <person name="Darnaud M."/>
            <person name="Leulier F."/>
            <person name="Tamellini A."/>
        </authorList>
    </citation>
    <scope>NUCLEOTIDE SEQUENCE [LARGE SCALE GENOMIC DNA]</scope>
    <source>
        <strain evidence="2">ASF 502</strain>
    </source>
</reference>
<keyword evidence="1" id="KW-0808">Transferase</keyword>
<dbReference type="EMBL" id="VIRB01000026">
    <property type="protein sequence ID" value="NDO67758.1"/>
    <property type="molecule type" value="Genomic_DNA"/>
</dbReference>
<evidence type="ECO:0000313" key="1">
    <source>
        <dbReference type="EMBL" id="NDO67758.1"/>
    </source>
</evidence>
<dbReference type="GO" id="GO:0016779">
    <property type="term" value="F:nucleotidyltransferase activity"/>
    <property type="evidence" value="ECO:0007669"/>
    <property type="project" value="UniProtKB-KW"/>
</dbReference>
<dbReference type="InterPro" id="IPR014729">
    <property type="entry name" value="Rossmann-like_a/b/a_fold"/>
</dbReference>
<keyword evidence="1" id="KW-0548">Nucleotidyltransferase</keyword>
<comment type="caution">
    <text evidence="1">The sequence shown here is derived from an EMBL/GenBank/DDBJ whole genome shotgun (WGS) entry which is preliminary data.</text>
</comment>